<dbReference type="AlphaFoldDB" id="I0LA94"/>
<dbReference type="Proteomes" id="UP000003448">
    <property type="component" value="Unassembled WGS sequence"/>
</dbReference>
<evidence type="ECO:0000313" key="1">
    <source>
        <dbReference type="EMBL" id="CCH20741.1"/>
    </source>
</evidence>
<gene>
    <name evidence="1" type="ORF">MILUP08_45625</name>
</gene>
<comment type="caution">
    <text evidence="1">The sequence shown here is derived from an EMBL/GenBank/DDBJ whole genome shotgun (WGS) entry which is preliminary data.</text>
</comment>
<protein>
    <submittedName>
        <fullName evidence="1">Uncharacterized protein</fullName>
    </submittedName>
</protein>
<dbReference type="EMBL" id="CAIE01000039">
    <property type="protein sequence ID" value="CCH20741.1"/>
    <property type="molecule type" value="Genomic_DNA"/>
</dbReference>
<organism evidence="1 2">
    <name type="scientific">Micromonospora lupini str. Lupac 08</name>
    <dbReference type="NCBI Taxonomy" id="1150864"/>
    <lineage>
        <taxon>Bacteria</taxon>
        <taxon>Bacillati</taxon>
        <taxon>Actinomycetota</taxon>
        <taxon>Actinomycetes</taxon>
        <taxon>Micromonosporales</taxon>
        <taxon>Micromonosporaceae</taxon>
        <taxon>Micromonospora</taxon>
    </lineage>
</organism>
<evidence type="ECO:0000313" key="2">
    <source>
        <dbReference type="Proteomes" id="UP000003448"/>
    </source>
</evidence>
<keyword evidence="2" id="KW-1185">Reference proteome</keyword>
<sequence>MYCTTTSVSGCFWRNSASTPSRNLFCASPPSPIIQTVSLLSSPAFSSDPPQPVSTIAAEATKAVTGASRFHLFTPLLPSRRLELTFSAAP</sequence>
<dbReference type="STRING" id="1150864.MILUP08_45625"/>
<proteinExistence type="predicted"/>
<accession>I0LA94</accession>
<name>I0LA94_9ACTN</name>
<reference evidence="2" key="1">
    <citation type="journal article" date="2012" name="J. Bacteriol.">
        <title>Genome Sequence of Micromonospora lupini Lupac 08, Isolated from Root Nodules of Lupinus angustifolius.</title>
        <authorList>
            <person name="Alonso-Vega P."/>
            <person name="Normand P."/>
            <person name="Bacigalupe R."/>
            <person name="Pujic P."/>
            <person name="Lajus A."/>
            <person name="Vallenet D."/>
            <person name="Carro L."/>
            <person name="Coll P."/>
            <person name="Trujillo M.E."/>
        </authorList>
    </citation>
    <scope>NUCLEOTIDE SEQUENCE [LARGE SCALE GENOMIC DNA]</scope>
    <source>
        <strain evidence="2">Lupac 08</strain>
    </source>
</reference>